<dbReference type="Gene3D" id="3.40.50.300">
    <property type="entry name" value="P-loop containing nucleotide triphosphate hydrolases"/>
    <property type="match status" value="1"/>
</dbReference>
<dbReference type="Proteomes" id="UP000782610">
    <property type="component" value="Unassembled WGS sequence"/>
</dbReference>
<comment type="caution">
    <text evidence="1">The sequence shown here is derived from an EMBL/GenBank/DDBJ whole genome shotgun (WGS) entry which is preliminary data.</text>
</comment>
<protein>
    <recommendedName>
        <fullName evidence="3">Sulfotransferase domain-containing protein</fullName>
    </recommendedName>
</protein>
<evidence type="ECO:0008006" key="3">
    <source>
        <dbReference type="Google" id="ProtNLM"/>
    </source>
</evidence>
<proteinExistence type="predicted"/>
<dbReference type="InterPro" id="IPR027417">
    <property type="entry name" value="P-loop_NTPase"/>
</dbReference>
<accession>A0A933NZL9</accession>
<reference evidence="1" key="1">
    <citation type="submission" date="2020-07" db="EMBL/GenBank/DDBJ databases">
        <title>Huge and variable diversity of episymbiotic CPR bacteria and DPANN archaea in groundwater ecosystems.</title>
        <authorList>
            <person name="He C.Y."/>
            <person name="Keren R."/>
            <person name="Whittaker M."/>
            <person name="Farag I.F."/>
            <person name="Doudna J."/>
            <person name="Cate J.H.D."/>
            <person name="Banfield J.F."/>
        </authorList>
    </citation>
    <scope>NUCLEOTIDE SEQUENCE</scope>
    <source>
        <strain evidence="1">NC_groundwater_1586_Pr3_B-0.1um_66_15</strain>
    </source>
</reference>
<gene>
    <name evidence="1" type="ORF">HY834_12995</name>
</gene>
<sequence length="229" mass="25622">MDGITVITGPRSGAGHLFALLRNFEAVAPCDGLFAESVQDAAGRIDLAELEARAERKTLIVLKATSAMPREMVERDLLGRSGMRAIFVVRRQIDAYVSLAKATAFDAFRDTDLTPVKVKLEAARFARWLDQEEAWYAHWKSWLEKRSLPVPILRYETHLTVPPESVLRRFATAAAQLGITLKVPTALPFAGLVKQDRERAAAQRVKNWSEFSRALTELGIEKRAFGYPI</sequence>
<evidence type="ECO:0000313" key="1">
    <source>
        <dbReference type="EMBL" id="MBI4922657.1"/>
    </source>
</evidence>
<name>A0A933NZL9_9HYPH</name>
<organism evidence="1 2">
    <name type="scientific">Devosia nanyangense</name>
    <dbReference type="NCBI Taxonomy" id="1228055"/>
    <lineage>
        <taxon>Bacteria</taxon>
        <taxon>Pseudomonadati</taxon>
        <taxon>Pseudomonadota</taxon>
        <taxon>Alphaproteobacteria</taxon>
        <taxon>Hyphomicrobiales</taxon>
        <taxon>Devosiaceae</taxon>
        <taxon>Devosia</taxon>
    </lineage>
</organism>
<dbReference type="AlphaFoldDB" id="A0A933NZL9"/>
<evidence type="ECO:0000313" key="2">
    <source>
        <dbReference type="Proteomes" id="UP000782610"/>
    </source>
</evidence>
<dbReference type="EMBL" id="JACRAF010000036">
    <property type="protein sequence ID" value="MBI4922657.1"/>
    <property type="molecule type" value="Genomic_DNA"/>
</dbReference>
<dbReference type="SUPFAM" id="SSF52540">
    <property type="entry name" value="P-loop containing nucleoside triphosphate hydrolases"/>
    <property type="match status" value="1"/>
</dbReference>